<name>A0A7Y9DYG5_9PSEU</name>
<keyword evidence="1" id="KW-1133">Transmembrane helix</keyword>
<dbReference type="PANTHER" id="PTHR19372:SF7">
    <property type="entry name" value="SULFITE OXIDASE, MITOCHONDRIAL"/>
    <property type="match status" value="1"/>
</dbReference>
<dbReference type="RefSeq" id="WP_179795389.1">
    <property type="nucleotide sequence ID" value="NZ_BAABHP010000025.1"/>
</dbReference>
<dbReference type="AlphaFoldDB" id="A0A7Y9DYG5"/>
<accession>A0A7Y9DYG5</accession>
<dbReference type="EMBL" id="JACCBN010000001">
    <property type="protein sequence ID" value="NYD37864.1"/>
    <property type="molecule type" value="Genomic_DNA"/>
</dbReference>
<keyword evidence="4" id="KW-1185">Reference proteome</keyword>
<dbReference type="InterPro" id="IPR036374">
    <property type="entry name" value="OxRdtase_Mopterin-bd_sf"/>
</dbReference>
<dbReference type="Proteomes" id="UP000535890">
    <property type="component" value="Unassembled WGS sequence"/>
</dbReference>
<organism evidence="3 4">
    <name type="scientific">Actinomycetospora corticicola</name>
    <dbReference type="NCBI Taxonomy" id="663602"/>
    <lineage>
        <taxon>Bacteria</taxon>
        <taxon>Bacillati</taxon>
        <taxon>Actinomycetota</taxon>
        <taxon>Actinomycetes</taxon>
        <taxon>Pseudonocardiales</taxon>
        <taxon>Pseudonocardiaceae</taxon>
        <taxon>Actinomycetospora</taxon>
    </lineage>
</organism>
<reference evidence="3 4" key="1">
    <citation type="submission" date="2020-07" db="EMBL/GenBank/DDBJ databases">
        <title>Sequencing the genomes of 1000 actinobacteria strains.</title>
        <authorList>
            <person name="Klenk H.-P."/>
        </authorList>
    </citation>
    <scope>NUCLEOTIDE SEQUENCE [LARGE SCALE GENOMIC DNA]</scope>
    <source>
        <strain evidence="3 4">DSM 45772</strain>
    </source>
</reference>
<keyword evidence="1" id="KW-0472">Membrane</keyword>
<keyword evidence="1" id="KW-0812">Transmembrane</keyword>
<dbReference type="Pfam" id="PF00174">
    <property type="entry name" value="Oxidored_molyb"/>
    <property type="match status" value="1"/>
</dbReference>
<feature type="transmembrane region" description="Helical" evidence="1">
    <location>
        <begin position="110"/>
        <end position="130"/>
    </location>
</feature>
<evidence type="ECO:0000256" key="1">
    <source>
        <dbReference type="SAM" id="Phobius"/>
    </source>
</evidence>
<feature type="transmembrane region" description="Helical" evidence="1">
    <location>
        <begin position="25"/>
        <end position="46"/>
    </location>
</feature>
<proteinExistence type="predicted"/>
<protein>
    <submittedName>
        <fullName evidence="3">DMSO/TMAO reductase YedYZ molybdopterin-dependent catalytic subunit</fullName>
    </submittedName>
</protein>
<evidence type="ECO:0000259" key="2">
    <source>
        <dbReference type="Pfam" id="PF00174"/>
    </source>
</evidence>
<dbReference type="GO" id="GO:0006790">
    <property type="term" value="P:sulfur compound metabolic process"/>
    <property type="evidence" value="ECO:0007669"/>
    <property type="project" value="TreeGrafter"/>
</dbReference>
<dbReference type="InterPro" id="IPR000572">
    <property type="entry name" value="OxRdtase_Mopterin-bd_dom"/>
</dbReference>
<dbReference type="GO" id="GO:0008482">
    <property type="term" value="F:sulfite oxidase activity"/>
    <property type="evidence" value="ECO:0007669"/>
    <property type="project" value="TreeGrafter"/>
</dbReference>
<feature type="transmembrane region" description="Helical" evidence="1">
    <location>
        <begin position="82"/>
        <end position="103"/>
    </location>
</feature>
<comment type="caution">
    <text evidence="3">The sequence shown here is derived from an EMBL/GenBank/DDBJ whole genome shotgun (WGS) entry which is preliminary data.</text>
</comment>
<dbReference type="SUPFAM" id="SSF56524">
    <property type="entry name" value="Oxidoreductase molybdopterin-binding domain"/>
    <property type="match status" value="1"/>
</dbReference>
<dbReference type="GO" id="GO:0043546">
    <property type="term" value="F:molybdopterin cofactor binding"/>
    <property type="evidence" value="ECO:0007669"/>
    <property type="project" value="TreeGrafter"/>
</dbReference>
<gene>
    <name evidence="3" type="ORF">BJ983_003966</name>
</gene>
<dbReference type="PANTHER" id="PTHR19372">
    <property type="entry name" value="SULFITE REDUCTASE"/>
    <property type="match status" value="1"/>
</dbReference>
<feature type="domain" description="Oxidoreductase molybdopterin-binding" evidence="2">
    <location>
        <begin position="252"/>
        <end position="405"/>
    </location>
</feature>
<dbReference type="GO" id="GO:0020037">
    <property type="term" value="F:heme binding"/>
    <property type="evidence" value="ECO:0007669"/>
    <property type="project" value="TreeGrafter"/>
</dbReference>
<dbReference type="Gene3D" id="3.90.420.10">
    <property type="entry name" value="Oxidoreductase, molybdopterin-binding domain"/>
    <property type="match status" value="1"/>
</dbReference>
<evidence type="ECO:0000313" key="4">
    <source>
        <dbReference type="Proteomes" id="UP000535890"/>
    </source>
</evidence>
<sequence length="526" mass="54076">MATPTADRPSLGEHVDDAPGRGRPVVAAVVTVGAAVGVGELVAALVSPAGSPFLAVGQAAIRLTPEWLKETAIAWFGTYDKVALLTGMVVVIAAITVLAGLASRRDERPGLVLVVAFGLLGVAAVVTAPTFAPLDLVPSGAAVLAGVLVWRWLRGLAVGDPAPAGDDPAPAPAGAVSRQRFLTTAGLTAVGAIAAGVVGRVVNAGAAGPTSVTLPPAPAGPAPVPVNADFVADGTPSWLTAPADFYRIDTALSVPRISVADWSLRVHGMVDREVTLTFDQLRAMRLVEAPVTLTCVSNEVGGTLISNGQWLGVPIRDVLALAGVRPGAQQIASTSSDGWNANTPLGPLTDGRNAMLAIGLDGAPLPVEHGFPVRMVVPGLYGYVSATKWITDIEVTTFDGFTSYWEQRGWGKFGPVKTSSRIDVPRDGATVPAGPTVAAGVAWAQHTGIAGVEVSVDDGPWQPAQLAAEPTVDSWRMWRLPLTLARGQHQLRVRATDRSGAVQTGVEALSIPDGATGWHTVAVTAV</sequence>
<dbReference type="Gene3D" id="2.60.40.650">
    <property type="match status" value="1"/>
</dbReference>
<dbReference type="SUPFAM" id="SSF81296">
    <property type="entry name" value="E set domains"/>
    <property type="match status" value="1"/>
</dbReference>
<dbReference type="InterPro" id="IPR014756">
    <property type="entry name" value="Ig_E-set"/>
</dbReference>
<evidence type="ECO:0000313" key="3">
    <source>
        <dbReference type="EMBL" id="NYD37864.1"/>
    </source>
</evidence>